<accession>A0ABD1JQY8</accession>
<evidence type="ECO:0000313" key="3">
    <source>
        <dbReference type="Proteomes" id="UP001591681"/>
    </source>
</evidence>
<dbReference type="InterPro" id="IPR012337">
    <property type="entry name" value="RNaseH-like_sf"/>
</dbReference>
<reference evidence="2 3" key="1">
    <citation type="submission" date="2024-09" db="EMBL/GenBank/DDBJ databases">
        <title>A chromosome-level genome assembly of Gray's grenadier anchovy, Coilia grayii.</title>
        <authorList>
            <person name="Fu Z."/>
        </authorList>
    </citation>
    <scope>NUCLEOTIDE SEQUENCE [LARGE SCALE GENOMIC DNA]</scope>
    <source>
        <strain evidence="2">G4</strain>
        <tissue evidence="2">Muscle</tissue>
    </source>
</reference>
<dbReference type="SUPFAM" id="SSF53098">
    <property type="entry name" value="Ribonuclease H-like"/>
    <property type="match status" value="1"/>
</dbReference>
<dbReference type="Pfam" id="PF17921">
    <property type="entry name" value="Integrase_H2C2"/>
    <property type="match status" value="1"/>
</dbReference>
<dbReference type="InterPro" id="IPR036397">
    <property type="entry name" value="RNaseH_sf"/>
</dbReference>
<dbReference type="InterPro" id="IPR041588">
    <property type="entry name" value="Integrase_H2C2"/>
</dbReference>
<dbReference type="Proteomes" id="UP001591681">
    <property type="component" value="Unassembled WGS sequence"/>
</dbReference>
<dbReference type="Gene3D" id="1.10.340.70">
    <property type="match status" value="1"/>
</dbReference>
<organism evidence="2 3">
    <name type="scientific">Coilia grayii</name>
    <name type="common">Gray's grenadier anchovy</name>
    <dbReference type="NCBI Taxonomy" id="363190"/>
    <lineage>
        <taxon>Eukaryota</taxon>
        <taxon>Metazoa</taxon>
        <taxon>Chordata</taxon>
        <taxon>Craniata</taxon>
        <taxon>Vertebrata</taxon>
        <taxon>Euteleostomi</taxon>
        <taxon>Actinopterygii</taxon>
        <taxon>Neopterygii</taxon>
        <taxon>Teleostei</taxon>
        <taxon>Clupei</taxon>
        <taxon>Clupeiformes</taxon>
        <taxon>Clupeoidei</taxon>
        <taxon>Engraulidae</taxon>
        <taxon>Coilinae</taxon>
        <taxon>Coilia</taxon>
    </lineage>
</organism>
<dbReference type="PANTHER" id="PTHR47266">
    <property type="entry name" value="ENDONUCLEASE-RELATED"/>
    <property type="match status" value="1"/>
</dbReference>
<protein>
    <recommendedName>
        <fullName evidence="1">Integrase zinc-binding domain-containing protein</fullName>
    </recommendedName>
</protein>
<sequence length="294" mass="34139">MAFESAVQDRCYGSYYGQELSRFKEKYKPGVTESSKRAIRKAAKSFSVRGDIMFYTGADGLLLRRVVFSDEEKTAVLNEAHAGHFGRDRMMHKIRQRFYWHSITADVSTCEPCQRFEKVKTEPPELKPIKPVAPWHMIGVDIIGPLKKSRKGCNRYLLTATDFFTKWVEARPIKRKQAVLTSEACLDERTNQTLKIALGKTLEGYQERWEDNLKEVLFAHNSSFQASSRFSPFRLMYGREPRLFSEVRDNVEKAQERQKAAYRRKKKKGTKRFIVTPGMVVLKKNERKRGRPGI</sequence>
<keyword evidence="3" id="KW-1185">Reference proteome</keyword>
<gene>
    <name evidence="2" type="ORF">ACEWY4_013959</name>
</gene>
<proteinExistence type="predicted"/>
<dbReference type="InterPro" id="IPR052160">
    <property type="entry name" value="Gypsy_RT_Integrase-like"/>
</dbReference>
<dbReference type="Gene3D" id="3.30.420.10">
    <property type="entry name" value="Ribonuclease H-like superfamily/Ribonuclease H"/>
    <property type="match status" value="2"/>
</dbReference>
<evidence type="ECO:0000259" key="1">
    <source>
        <dbReference type="Pfam" id="PF17921"/>
    </source>
</evidence>
<name>A0ABD1JQY8_9TELE</name>
<feature type="domain" description="Integrase zinc-binding" evidence="1">
    <location>
        <begin position="71"/>
        <end position="116"/>
    </location>
</feature>
<comment type="caution">
    <text evidence="2">The sequence shown here is derived from an EMBL/GenBank/DDBJ whole genome shotgun (WGS) entry which is preliminary data.</text>
</comment>
<dbReference type="AlphaFoldDB" id="A0ABD1JQY8"/>
<dbReference type="EMBL" id="JBHFQA010000012">
    <property type="protein sequence ID" value="KAL2089271.1"/>
    <property type="molecule type" value="Genomic_DNA"/>
</dbReference>
<evidence type="ECO:0000313" key="2">
    <source>
        <dbReference type="EMBL" id="KAL2089271.1"/>
    </source>
</evidence>